<dbReference type="PRINTS" id="PR00380">
    <property type="entry name" value="KINESINHEAVY"/>
</dbReference>
<dbReference type="GO" id="GO:0007018">
    <property type="term" value="P:microtubule-based movement"/>
    <property type="evidence" value="ECO:0007669"/>
    <property type="project" value="InterPro"/>
</dbReference>
<dbReference type="AlphaFoldDB" id="A0A4P9Y895"/>
<dbReference type="PROSITE" id="PS50067">
    <property type="entry name" value="KINESIN_MOTOR_2"/>
    <property type="match status" value="1"/>
</dbReference>
<dbReference type="PANTHER" id="PTHR47968:SF75">
    <property type="entry name" value="CENTROMERE-ASSOCIATED PROTEIN E"/>
    <property type="match status" value="1"/>
</dbReference>
<accession>A0A4P9Y895</accession>
<feature type="domain" description="Kinesin motor" evidence="7">
    <location>
        <begin position="1"/>
        <end position="295"/>
    </location>
</feature>
<keyword evidence="9" id="KW-1185">Reference proteome</keyword>
<reference evidence="9" key="1">
    <citation type="journal article" date="2018" name="Nat. Microbiol.">
        <title>Leveraging single-cell genomics to expand the fungal tree of life.</title>
        <authorList>
            <person name="Ahrendt S.R."/>
            <person name="Quandt C.A."/>
            <person name="Ciobanu D."/>
            <person name="Clum A."/>
            <person name="Salamov A."/>
            <person name="Andreopoulos B."/>
            <person name="Cheng J.F."/>
            <person name="Woyke T."/>
            <person name="Pelin A."/>
            <person name="Henrissat B."/>
            <person name="Reynolds N.K."/>
            <person name="Benny G.L."/>
            <person name="Smith M.E."/>
            <person name="James T.Y."/>
            <person name="Grigoriev I.V."/>
        </authorList>
    </citation>
    <scope>NUCLEOTIDE SEQUENCE [LARGE SCALE GENOMIC DNA]</scope>
</reference>
<dbReference type="Gene3D" id="3.40.850.10">
    <property type="entry name" value="Kinesin motor domain"/>
    <property type="match status" value="1"/>
</dbReference>
<comment type="similarity">
    <text evidence="5 6">Belongs to the TRAFAC class myosin-kinesin ATPase superfamily. Kinesin family.</text>
</comment>
<keyword evidence="6" id="KW-0493">Microtubule</keyword>
<organism evidence="8 9">
    <name type="scientific">Piptocephalis cylindrospora</name>
    <dbReference type="NCBI Taxonomy" id="1907219"/>
    <lineage>
        <taxon>Eukaryota</taxon>
        <taxon>Fungi</taxon>
        <taxon>Fungi incertae sedis</taxon>
        <taxon>Zoopagomycota</taxon>
        <taxon>Zoopagomycotina</taxon>
        <taxon>Zoopagomycetes</taxon>
        <taxon>Zoopagales</taxon>
        <taxon>Piptocephalidaceae</taxon>
        <taxon>Piptocephalis</taxon>
    </lineage>
</organism>
<evidence type="ECO:0000256" key="2">
    <source>
        <dbReference type="ARBA" id="ARBA00022840"/>
    </source>
</evidence>
<dbReference type="GO" id="GO:0005874">
    <property type="term" value="C:microtubule"/>
    <property type="evidence" value="ECO:0007669"/>
    <property type="project" value="UniProtKB-KW"/>
</dbReference>
<dbReference type="PROSITE" id="PS00411">
    <property type="entry name" value="KINESIN_MOTOR_1"/>
    <property type="match status" value="1"/>
</dbReference>
<keyword evidence="2 5" id="KW-0067">ATP-binding</keyword>
<dbReference type="PANTHER" id="PTHR47968">
    <property type="entry name" value="CENTROMERE PROTEIN E"/>
    <property type="match status" value="1"/>
</dbReference>
<evidence type="ECO:0000256" key="1">
    <source>
        <dbReference type="ARBA" id="ARBA00022741"/>
    </source>
</evidence>
<evidence type="ECO:0000256" key="6">
    <source>
        <dbReference type="RuleBase" id="RU000394"/>
    </source>
</evidence>
<name>A0A4P9Y895_9FUNG</name>
<dbReference type="GO" id="GO:0003777">
    <property type="term" value="F:microtubule motor activity"/>
    <property type="evidence" value="ECO:0007669"/>
    <property type="project" value="InterPro"/>
</dbReference>
<dbReference type="SUPFAM" id="SSF52540">
    <property type="entry name" value="P-loop containing nucleoside triphosphate hydrolases"/>
    <property type="match status" value="1"/>
</dbReference>
<dbReference type="GO" id="GO:0005524">
    <property type="term" value="F:ATP binding"/>
    <property type="evidence" value="ECO:0007669"/>
    <property type="project" value="UniProtKB-UniRule"/>
</dbReference>
<evidence type="ECO:0000313" key="8">
    <source>
        <dbReference type="EMBL" id="RKP15293.1"/>
    </source>
</evidence>
<keyword evidence="3" id="KW-0175">Coiled coil</keyword>
<sequence length="325" mass="36828">MDRVKYHDTYLPLLIHLLSSPYRSVMEGVSATVLAYGQTASGKTYVPPSYLHIGEHKQPGIIGMSISDIFGYIREQATEKREYLLRVAYLEVYNESIRDLLSSDSNEPRIMEDKRRGVYLSPLREEIVTSPVQVMGILRRGEANRHTSATEFNERSSRSHTILQIIVESRKRGVSKYHSRRTGRGSNMSLGASIRFSQLNLIDLAGSEKASEDEERRKEASFINKSLLTLGNVIHKLSEEDPSHIPYRDSKLTRILQPSLSGNARVVVICTLCPTGRAYGESINTLRFAQRLKKVTTTATTNRILDDKALLQKYRLEIMELKAKL</sequence>
<keyword evidence="4 5" id="KW-0505">Motor protein</keyword>
<evidence type="ECO:0000256" key="5">
    <source>
        <dbReference type="PROSITE-ProRule" id="PRU00283"/>
    </source>
</evidence>
<dbReference type="SMART" id="SM00129">
    <property type="entry name" value="KISc"/>
    <property type="match status" value="1"/>
</dbReference>
<dbReference type="InterPro" id="IPR027417">
    <property type="entry name" value="P-loop_NTPase"/>
</dbReference>
<evidence type="ECO:0000313" key="9">
    <source>
        <dbReference type="Proteomes" id="UP000267251"/>
    </source>
</evidence>
<evidence type="ECO:0000259" key="7">
    <source>
        <dbReference type="PROSITE" id="PS50067"/>
    </source>
</evidence>
<dbReference type="InterPro" id="IPR027640">
    <property type="entry name" value="Kinesin-like_fam"/>
</dbReference>
<proteinExistence type="inferred from homology"/>
<dbReference type="InterPro" id="IPR001752">
    <property type="entry name" value="Kinesin_motor_dom"/>
</dbReference>
<evidence type="ECO:0000256" key="3">
    <source>
        <dbReference type="ARBA" id="ARBA00023054"/>
    </source>
</evidence>
<gene>
    <name evidence="8" type="ORF">BJ684DRAFT_7218</name>
</gene>
<dbReference type="EMBL" id="KZ987742">
    <property type="protein sequence ID" value="RKP15293.1"/>
    <property type="molecule type" value="Genomic_DNA"/>
</dbReference>
<dbReference type="GO" id="GO:0008017">
    <property type="term" value="F:microtubule binding"/>
    <property type="evidence" value="ECO:0007669"/>
    <property type="project" value="InterPro"/>
</dbReference>
<protein>
    <recommendedName>
        <fullName evidence="6">Kinesin-like protein</fullName>
    </recommendedName>
</protein>
<evidence type="ECO:0000256" key="4">
    <source>
        <dbReference type="ARBA" id="ARBA00023175"/>
    </source>
</evidence>
<keyword evidence="1 5" id="KW-0547">Nucleotide-binding</keyword>
<dbReference type="Proteomes" id="UP000267251">
    <property type="component" value="Unassembled WGS sequence"/>
</dbReference>
<dbReference type="InterPro" id="IPR019821">
    <property type="entry name" value="Kinesin_motor_CS"/>
</dbReference>
<feature type="non-terminal residue" evidence="8">
    <location>
        <position position="325"/>
    </location>
</feature>
<dbReference type="InterPro" id="IPR036961">
    <property type="entry name" value="Kinesin_motor_dom_sf"/>
</dbReference>
<dbReference type="OrthoDB" id="3176171at2759"/>
<dbReference type="Pfam" id="PF00225">
    <property type="entry name" value="Kinesin"/>
    <property type="match status" value="1"/>
</dbReference>
<feature type="binding site" evidence="5">
    <location>
        <begin position="37"/>
        <end position="44"/>
    </location>
    <ligand>
        <name>ATP</name>
        <dbReference type="ChEBI" id="CHEBI:30616"/>
    </ligand>
</feature>